<keyword evidence="4 16" id="KW-0808">Transferase</keyword>
<dbReference type="GO" id="GO:0006302">
    <property type="term" value="P:double-strand break repair"/>
    <property type="evidence" value="ECO:0007669"/>
    <property type="project" value="TreeGrafter"/>
</dbReference>
<dbReference type="AlphaFoldDB" id="A0A1M5PDU6"/>
<dbReference type="Pfam" id="PF00476">
    <property type="entry name" value="DNA_pol_A"/>
    <property type="match status" value="1"/>
</dbReference>
<dbReference type="STRING" id="1123350.SAMN02744040_00424"/>
<dbReference type="OrthoDB" id="9806424at2"/>
<dbReference type="PANTHER" id="PTHR10133:SF27">
    <property type="entry name" value="DNA POLYMERASE NU"/>
    <property type="match status" value="1"/>
</dbReference>
<keyword evidence="11 16" id="KW-0239">DNA-directed DNA polymerase</keyword>
<dbReference type="Gene3D" id="3.30.420.10">
    <property type="entry name" value="Ribonuclease H-like superfamily/Ribonuclease H"/>
    <property type="match status" value="1"/>
</dbReference>
<keyword evidence="12 16" id="KW-0238">DNA-binding</keyword>
<dbReference type="RefSeq" id="WP_072723233.1">
    <property type="nucleotide sequence ID" value="NZ_FQXH01000006.1"/>
</dbReference>
<dbReference type="SMART" id="SM00475">
    <property type="entry name" value="53EXOc"/>
    <property type="match status" value="1"/>
</dbReference>
<evidence type="ECO:0000259" key="17">
    <source>
        <dbReference type="SMART" id="SM00475"/>
    </source>
</evidence>
<dbReference type="SUPFAM" id="SSF56672">
    <property type="entry name" value="DNA/RNA polymerases"/>
    <property type="match status" value="1"/>
</dbReference>
<evidence type="ECO:0000256" key="12">
    <source>
        <dbReference type="ARBA" id="ARBA00023125"/>
    </source>
</evidence>
<protein>
    <recommendedName>
        <fullName evidence="3 15">DNA polymerase I</fullName>
        <ecNumber evidence="2 15">2.7.7.7</ecNumber>
    </recommendedName>
</protein>
<reference evidence="20" key="1">
    <citation type="submission" date="2016-11" db="EMBL/GenBank/DDBJ databases">
        <authorList>
            <person name="Varghese N."/>
            <person name="Submissions S."/>
        </authorList>
    </citation>
    <scope>NUCLEOTIDE SEQUENCE [LARGE SCALE GENOMIC DNA]</scope>
    <source>
        <strain evidence="20">DSM 15285</strain>
    </source>
</reference>
<evidence type="ECO:0000256" key="1">
    <source>
        <dbReference type="ARBA" id="ARBA00007705"/>
    </source>
</evidence>
<dbReference type="Proteomes" id="UP000242520">
    <property type="component" value="Unassembled WGS sequence"/>
</dbReference>
<dbReference type="Pfam" id="PF22619">
    <property type="entry name" value="DNA_polI_exo1"/>
    <property type="match status" value="1"/>
</dbReference>
<feature type="domain" description="5'-3' exonuclease" evidence="17">
    <location>
        <begin position="3"/>
        <end position="261"/>
    </location>
</feature>
<evidence type="ECO:0000256" key="11">
    <source>
        <dbReference type="ARBA" id="ARBA00022932"/>
    </source>
</evidence>
<dbReference type="SUPFAM" id="SSF47807">
    <property type="entry name" value="5' to 3' exonuclease, C-terminal subdomain"/>
    <property type="match status" value="1"/>
</dbReference>
<dbReference type="Pfam" id="PF01367">
    <property type="entry name" value="5_3_exonuc"/>
    <property type="match status" value="1"/>
</dbReference>
<keyword evidence="10 16" id="KW-0269">Exonuclease</keyword>
<evidence type="ECO:0000313" key="19">
    <source>
        <dbReference type="EMBL" id="SHG99867.1"/>
    </source>
</evidence>
<dbReference type="InterPro" id="IPR029060">
    <property type="entry name" value="PIN-like_dom_sf"/>
</dbReference>
<dbReference type="PRINTS" id="PR00868">
    <property type="entry name" value="DNAPOLI"/>
</dbReference>
<name>A0A1M5PDU6_9FIRM</name>
<evidence type="ECO:0000256" key="6">
    <source>
        <dbReference type="ARBA" id="ARBA00022705"/>
    </source>
</evidence>
<dbReference type="InterPro" id="IPR002298">
    <property type="entry name" value="DNA_polymerase_A"/>
</dbReference>
<feature type="domain" description="DNA-directed DNA polymerase family A palm" evidence="18">
    <location>
        <begin position="637"/>
        <end position="843"/>
    </location>
</feature>
<evidence type="ECO:0000256" key="14">
    <source>
        <dbReference type="ARBA" id="ARBA00049244"/>
    </source>
</evidence>
<dbReference type="EC" id="2.7.7.7" evidence="2 15"/>
<keyword evidence="5 16" id="KW-0548">Nucleotidyltransferase</keyword>
<dbReference type="PROSITE" id="PS00447">
    <property type="entry name" value="DNA_POLYMERASE_A"/>
    <property type="match status" value="1"/>
</dbReference>
<dbReference type="Gene3D" id="3.40.50.1010">
    <property type="entry name" value="5'-nuclease"/>
    <property type="match status" value="1"/>
</dbReference>
<evidence type="ECO:0000256" key="13">
    <source>
        <dbReference type="ARBA" id="ARBA00023204"/>
    </source>
</evidence>
<keyword evidence="20" id="KW-1185">Reference proteome</keyword>
<dbReference type="InterPro" id="IPR018320">
    <property type="entry name" value="DNA_polymerase_1"/>
</dbReference>
<dbReference type="FunFam" id="1.10.150.20:FF:000003">
    <property type="entry name" value="DNA polymerase I"/>
    <property type="match status" value="1"/>
</dbReference>
<keyword evidence="7" id="KW-0540">Nuclease</keyword>
<dbReference type="GO" id="GO:0008409">
    <property type="term" value="F:5'-3' exonuclease activity"/>
    <property type="evidence" value="ECO:0007669"/>
    <property type="project" value="UniProtKB-UniRule"/>
</dbReference>
<accession>A0A1M5PDU6</accession>
<dbReference type="SUPFAM" id="SSF53098">
    <property type="entry name" value="Ribonuclease H-like"/>
    <property type="match status" value="1"/>
</dbReference>
<organism evidence="19 20">
    <name type="scientific">Tepidibacter thalassicus DSM 15285</name>
    <dbReference type="NCBI Taxonomy" id="1123350"/>
    <lineage>
        <taxon>Bacteria</taxon>
        <taxon>Bacillati</taxon>
        <taxon>Bacillota</taxon>
        <taxon>Clostridia</taxon>
        <taxon>Peptostreptococcales</taxon>
        <taxon>Peptostreptococcaceae</taxon>
        <taxon>Tepidibacter</taxon>
    </lineage>
</organism>
<keyword evidence="6 16" id="KW-0235">DNA replication</keyword>
<dbReference type="Gene3D" id="1.20.1060.10">
    <property type="entry name" value="Taq DNA Polymerase, Chain T, domain 4"/>
    <property type="match status" value="1"/>
</dbReference>
<dbReference type="EMBL" id="FQXH01000006">
    <property type="protein sequence ID" value="SHG99867.1"/>
    <property type="molecule type" value="Genomic_DNA"/>
</dbReference>
<dbReference type="InterPro" id="IPR036279">
    <property type="entry name" value="5-3_exonuclease_C_sf"/>
</dbReference>
<comment type="similarity">
    <text evidence="1 16">Belongs to the DNA polymerase type-A family.</text>
</comment>
<dbReference type="GO" id="GO:0003677">
    <property type="term" value="F:DNA binding"/>
    <property type="evidence" value="ECO:0007669"/>
    <property type="project" value="UniProtKB-UniRule"/>
</dbReference>
<dbReference type="SUPFAM" id="SSF88723">
    <property type="entry name" value="PIN domain-like"/>
    <property type="match status" value="1"/>
</dbReference>
<evidence type="ECO:0000256" key="9">
    <source>
        <dbReference type="ARBA" id="ARBA00022801"/>
    </source>
</evidence>
<evidence type="ECO:0000256" key="5">
    <source>
        <dbReference type="ARBA" id="ARBA00022695"/>
    </source>
</evidence>
<dbReference type="CDD" id="cd09898">
    <property type="entry name" value="H3TH_53EXO"/>
    <property type="match status" value="1"/>
</dbReference>
<proteinExistence type="inferred from homology"/>
<evidence type="ECO:0000259" key="18">
    <source>
        <dbReference type="SMART" id="SM00482"/>
    </source>
</evidence>
<dbReference type="Gene3D" id="1.10.150.20">
    <property type="entry name" value="5' to 3' exonuclease, C-terminal subdomain"/>
    <property type="match status" value="2"/>
</dbReference>
<dbReference type="CDD" id="cd09859">
    <property type="entry name" value="PIN_53EXO"/>
    <property type="match status" value="1"/>
</dbReference>
<evidence type="ECO:0000256" key="8">
    <source>
        <dbReference type="ARBA" id="ARBA00022763"/>
    </source>
</evidence>
<keyword evidence="8 16" id="KW-0227">DNA damage</keyword>
<dbReference type="GO" id="GO:0006261">
    <property type="term" value="P:DNA-templated DNA replication"/>
    <property type="evidence" value="ECO:0007669"/>
    <property type="project" value="UniProtKB-UniRule"/>
</dbReference>
<keyword evidence="13 16" id="KW-0234">DNA repair</keyword>
<dbReference type="CDD" id="cd08637">
    <property type="entry name" value="DNA_pol_A_pol_I_C"/>
    <property type="match status" value="1"/>
</dbReference>
<dbReference type="NCBIfam" id="TIGR00593">
    <property type="entry name" value="pola"/>
    <property type="match status" value="1"/>
</dbReference>
<dbReference type="InterPro" id="IPR020046">
    <property type="entry name" value="5-3_exonucl_a-hlix_arch_N"/>
</dbReference>
<dbReference type="InterPro" id="IPR043502">
    <property type="entry name" value="DNA/RNA_pol_sf"/>
</dbReference>
<dbReference type="GO" id="GO:0003887">
    <property type="term" value="F:DNA-directed DNA polymerase activity"/>
    <property type="evidence" value="ECO:0007669"/>
    <property type="project" value="UniProtKB-UniRule"/>
</dbReference>
<dbReference type="InterPro" id="IPR008918">
    <property type="entry name" value="HhH2"/>
</dbReference>
<dbReference type="NCBIfam" id="NF004397">
    <property type="entry name" value="PRK05755.1"/>
    <property type="match status" value="1"/>
</dbReference>
<keyword evidence="9 16" id="KW-0378">Hydrolase</keyword>
<evidence type="ECO:0000256" key="3">
    <source>
        <dbReference type="ARBA" id="ARBA00020311"/>
    </source>
</evidence>
<dbReference type="InterPro" id="IPR001098">
    <property type="entry name" value="DNA-dir_DNA_pol_A_palm_dom"/>
</dbReference>
<dbReference type="FunFam" id="1.10.150.20:FF:000002">
    <property type="entry name" value="DNA polymerase I"/>
    <property type="match status" value="1"/>
</dbReference>
<dbReference type="Pfam" id="PF02739">
    <property type="entry name" value="5_3_exonuc_N"/>
    <property type="match status" value="1"/>
</dbReference>
<dbReference type="SMART" id="SM00482">
    <property type="entry name" value="POLAc"/>
    <property type="match status" value="1"/>
</dbReference>
<evidence type="ECO:0000256" key="7">
    <source>
        <dbReference type="ARBA" id="ARBA00022722"/>
    </source>
</evidence>
<dbReference type="CDD" id="cd06140">
    <property type="entry name" value="DNA_polA_I_Bacillus_like_exo"/>
    <property type="match status" value="1"/>
</dbReference>
<comment type="catalytic activity">
    <reaction evidence="14 16">
        <text>DNA(n) + a 2'-deoxyribonucleoside 5'-triphosphate = DNA(n+1) + diphosphate</text>
        <dbReference type="Rhea" id="RHEA:22508"/>
        <dbReference type="Rhea" id="RHEA-COMP:17339"/>
        <dbReference type="Rhea" id="RHEA-COMP:17340"/>
        <dbReference type="ChEBI" id="CHEBI:33019"/>
        <dbReference type="ChEBI" id="CHEBI:61560"/>
        <dbReference type="ChEBI" id="CHEBI:173112"/>
        <dbReference type="EC" id="2.7.7.7"/>
    </reaction>
</comment>
<dbReference type="InterPro" id="IPR012337">
    <property type="entry name" value="RNaseH-like_sf"/>
</dbReference>
<sequence length="879" mass="101224">MNKRLVIIDGNSLMNRAFYALPDLMNKEGLHTNAIYGFTTMLFKIIDNYNPTHISVAFDLKAPTFRHKQYEDYKAGRKKMPDELRMQVEPLKELLDAFNIHRLEIEGFEADDIIGTVSQFAEKEGFEVFIVTGDKDAIQLASNNTKVLITKKGLSELEEYDYDEVLKKYELTPFQLIDLKGLMGDKSDNIPGVPGIGEKTGIKLLKEFNSIENLVQNIDKLKGSVKKKIEENIDLALMSKRLATIVRNIPVEINIDALKLEDCDEERIIKLFNKFGFNSLIGRISSNKNKENKIVNGKYISFKEIDRLIEEIKNKKYMILKTVSKEGELLDENIIYLFITLDGENIYYIKEKESILKLKEVLESTDIKKYGYKLKEDYISFRSYNIILKNMNFDIAIAEYLIDATSSSYSHDNIAAKYLGKKVVSKEELLGKGKNAKKYEDLDEYVLIDYFSNILNIIVNVKDKMEDKIREYNMEKLFYDVEIPLIEVLGYMEFEGFKVDIEKLEELKEEYTLLIANLEKDIYSLAGEEFNINSPKQLGVILFEKLNLPIIKKTKTGYSTNAEVLEKLKNEHPIIEKISEYRQIVKLKTTYVDGLLNIINRKSGRIHSSFNQTITTTGRISSTEPNLQNIPVRLEIGRNLRKVFISDEKHVLLDADYSQIELRVLAHICKDEDLIDAFLREEDIHTSTAAKVFDVDVKDVTSEMRNAAKAVNFGIIYGISDFGLSKNLNIPVKKAKEYIDNYFNKYPKVREYMDNVVDNAKKNGYVTTILNRRRYIPEINSKNFVIKNLGKRLAMNTPIQGSAADIIKIAMVNVFNKLNEKKLRSKLILQVHDELIIEAHESEVDIVKDILKTEMEKALQMSVPLKVDLSLGKSWYEAK</sequence>
<evidence type="ECO:0000256" key="4">
    <source>
        <dbReference type="ARBA" id="ARBA00022679"/>
    </source>
</evidence>
<evidence type="ECO:0000256" key="16">
    <source>
        <dbReference type="RuleBase" id="RU004460"/>
    </source>
</evidence>
<dbReference type="PANTHER" id="PTHR10133">
    <property type="entry name" value="DNA POLYMERASE I"/>
    <property type="match status" value="1"/>
</dbReference>
<dbReference type="Gene3D" id="3.30.70.370">
    <property type="match status" value="1"/>
</dbReference>
<evidence type="ECO:0000256" key="15">
    <source>
        <dbReference type="NCBIfam" id="TIGR00593"/>
    </source>
</evidence>
<dbReference type="FunFam" id="3.40.50.1010:FF:000001">
    <property type="entry name" value="DNA polymerase I"/>
    <property type="match status" value="1"/>
</dbReference>
<comment type="subunit">
    <text evidence="16">Single-chain monomer with multiple functions.</text>
</comment>
<dbReference type="FunFam" id="1.20.1060.10:FF:000001">
    <property type="entry name" value="DNA polymerase I"/>
    <property type="match status" value="1"/>
</dbReference>
<dbReference type="InterPro" id="IPR036397">
    <property type="entry name" value="RNaseH_sf"/>
</dbReference>
<evidence type="ECO:0000313" key="20">
    <source>
        <dbReference type="Proteomes" id="UP000242520"/>
    </source>
</evidence>
<gene>
    <name evidence="16" type="primary">polA</name>
    <name evidence="19" type="ORF">SAMN02744040_00424</name>
</gene>
<dbReference type="InterPro" id="IPR002421">
    <property type="entry name" value="5-3_exonuclease"/>
</dbReference>
<dbReference type="InterPro" id="IPR054690">
    <property type="entry name" value="DNA_polI_exonuclease"/>
</dbReference>
<dbReference type="SMART" id="SM00279">
    <property type="entry name" value="HhH2"/>
    <property type="match status" value="1"/>
</dbReference>
<dbReference type="InterPro" id="IPR019760">
    <property type="entry name" value="DNA-dir_DNA_pol_A_CS"/>
</dbReference>
<dbReference type="InterPro" id="IPR020045">
    <property type="entry name" value="DNA_polI_H3TH"/>
</dbReference>
<comment type="function">
    <text evidence="16">In addition to polymerase activity, this DNA polymerase exhibits 5'-3' exonuclease activity.</text>
</comment>
<evidence type="ECO:0000256" key="2">
    <source>
        <dbReference type="ARBA" id="ARBA00012417"/>
    </source>
</evidence>
<evidence type="ECO:0000256" key="10">
    <source>
        <dbReference type="ARBA" id="ARBA00022839"/>
    </source>
</evidence>